<sequence length="259" mass="29755">MANDKHISCVVEKLPQRLTKEAHLHAALQRLRLPSAAVKHISAAFFDDGLIAPTPKRKLHRLPRALVRAGDAIRRANRDRKRYQHAGSRVDVVRLLQQRKARAFQLRQMLCLKYHEKPPVFIAPVYAVNLFHEIRHQTLHLGKHAGFMKLHIGGKLFVVVDVDQRHIRHLLLKEALIVRRLGAIQPVLKEHRALILLAIDGHAHDLIDIARVFYRHGDQRRIKVKMRLDAADVRFGEYLLHTLVAPGELSIPFNQRTGD</sequence>
<name>A0A645FIC3_9ZZZZ</name>
<protein>
    <submittedName>
        <fullName evidence="1">Uncharacterized protein</fullName>
    </submittedName>
</protein>
<comment type="caution">
    <text evidence="1">The sequence shown here is derived from an EMBL/GenBank/DDBJ whole genome shotgun (WGS) entry which is preliminary data.</text>
</comment>
<evidence type="ECO:0000313" key="1">
    <source>
        <dbReference type="EMBL" id="MPN13710.1"/>
    </source>
</evidence>
<dbReference type="EMBL" id="VSSQ01060248">
    <property type="protein sequence ID" value="MPN13710.1"/>
    <property type="molecule type" value="Genomic_DNA"/>
</dbReference>
<organism evidence="1">
    <name type="scientific">bioreactor metagenome</name>
    <dbReference type="NCBI Taxonomy" id="1076179"/>
    <lineage>
        <taxon>unclassified sequences</taxon>
        <taxon>metagenomes</taxon>
        <taxon>ecological metagenomes</taxon>
    </lineage>
</organism>
<gene>
    <name evidence="1" type="ORF">SDC9_161034</name>
</gene>
<accession>A0A645FIC3</accession>
<proteinExistence type="predicted"/>
<dbReference type="AlphaFoldDB" id="A0A645FIC3"/>
<reference evidence="1" key="1">
    <citation type="submission" date="2019-08" db="EMBL/GenBank/DDBJ databases">
        <authorList>
            <person name="Kucharzyk K."/>
            <person name="Murdoch R.W."/>
            <person name="Higgins S."/>
            <person name="Loffler F."/>
        </authorList>
    </citation>
    <scope>NUCLEOTIDE SEQUENCE</scope>
</reference>